<keyword evidence="1" id="KW-1133">Transmembrane helix</keyword>
<organism evidence="3 4">
    <name type="scientific">Biomphalaria glabrata</name>
    <name type="common">Bloodfluke planorb</name>
    <name type="synonym">Freshwater snail</name>
    <dbReference type="NCBI Taxonomy" id="6526"/>
    <lineage>
        <taxon>Eukaryota</taxon>
        <taxon>Metazoa</taxon>
        <taxon>Spiralia</taxon>
        <taxon>Lophotrochozoa</taxon>
        <taxon>Mollusca</taxon>
        <taxon>Gastropoda</taxon>
        <taxon>Heterobranchia</taxon>
        <taxon>Euthyneura</taxon>
        <taxon>Panpulmonata</taxon>
        <taxon>Hygrophila</taxon>
        <taxon>Lymnaeoidea</taxon>
        <taxon>Planorbidae</taxon>
        <taxon>Biomphalaria</taxon>
    </lineage>
</organism>
<dbReference type="AlphaFoldDB" id="A0A2C9KPP2"/>
<dbReference type="KEGG" id="bgt:106050723"/>
<reference evidence="3" key="1">
    <citation type="submission" date="2020-05" db="UniProtKB">
        <authorList>
            <consortium name="EnsemblMetazoa"/>
        </authorList>
    </citation>
    <scope>IDENTIFICATION</scope>
    <source>
        <strain evidence="3">BB02</strain>
    </source>
</reference>
<accession>A0A2C9KPP2</accession>
<dbReference type="Proteomes" id="UP000076420">
    <property type="component" value="Unassembled WGS sequence"/>
</dbReference>
<keyword evidence="1" id="KW-0472">Membrane</keyword>
<keyword evidence="2" id="KW-0732">Signal</keyword>
<dbReference type="Proteomes" id="UP001165740">
    <property type="component" value="Chromosome 13"/>
</dbReference>
<protein>
    <submittedName>
        <fullName evidence="6">Uncharacterized protein LOC106050723</fullName>
    </submittedName>
</protein>
<dbReference type="VEuPathDB" id="VectorBase:BGLB022157"/>
<evidence type="ECO:0000313" key="3">
    <source>
        <dbReference type="EnsemblMetazoa" id="BGLB022157-PA"/>
    </source>
</evidence>
<sequence>MDAARKLCLSALVTLTIWCCVTGLDSSTESLEGILTCGRNQYLDISTKSCQPCKTCGYVDHDVHSYQECDYCTPSSNVSRLAYCPERCTAELGGLDAWVRVVLSALIMMVVPVIVIPLALVTIVIFIR</sequence>
<dbReference type="EnsemblMetazoa" id="BGLB022157-RA">
    <property type="protein sequence ID" value="BGLB022157-PA"/>
    <property type="gene ID" value="BGLB022157"/>
</dbReference>
<keyword evidence="5" id="KW-1185">Reference proteome</keyword>
<feature type="signal peptide" evidence="2">
    <location>
        <begin position="1"/>
        <end position="23"/>
    </location>
</feature>
<dbReference type="VEuPathDB" id="VectorBase:BGLAX_038993"/>
<evidence type="ECO:0000313" key="6">
    <source>
        <dbReference type="RefSeq" id="XP_013061209.1"/>
    </source>
</evidence>
<gene>
    <name evidence="3" type="primary">106050723</name>
    <name evidence="6" type="synonym">LOC106050723</name>
</gene>
<evidence type="ECO:0000256" key="1">
    <source>
        <dbReference type="SAM" id="Phobius"/>
    </source>
</evidence>
<dbReference type="GeneID" id="106050723"/>
<dbReference type="OrthoDB" id="10289038at2759"/>
<feature type="chain" id="PRO_5044573246" evidence="2">
    <location>
        <begin position="24"/>
        <end position="128"/>
    </location>
</feature>
<dbReference type="RefSeq" id="XP_013061209.1">
    <property type="nucleotide sequence ID" value="XM_013205755.2"/>
</dbReference>
<proteinExistence type="predicted"/>
<evidence type="ECO:0000313" key="5">
    <source>
        <dbReference type="Proteomes" id="UP001165740"/>
    </source>
</evidence>
<evidence type="ECO:0000256" key="2">
    <source>
        <dbReference type="SAM" id="SignalP"/>
    </source>
</evidence>
<feature type="transmembrane region" description="Helical" evidence="1">
    <location>
        <begin position="101"/>
        <end position="127"/>
    </location>
</feature>
<evidence type="ECO:0000313" key="4">
    <source>
        <dbReference type="Proteomes" id="UP000076420"/>
    </source>
</evidence>
<name>A0A2C9KPP2_BIOGL</name>
<reference evidence="6" key="2">
    <citation type="submission" date="2025-04" db="UniProtKB">
        <authorList>
            <consortium name="RefSeq"/>
        </authorList>
    </citation>
    <scope>IDENTIFICATION</scope>
</reference>
<keyword evidence="1" id="KW-0812">Transmembrane</keyword>